<sequence length="176" mass="20919">MSNELNIDQNDKDIELEKLYTDSVELIHYARNVIVKHVNIVQIMTYYSLGRWIVETQQMGQKRAKYGSKVIKILSEKLQEEFGKGFSEDTLKNARKFYLTYKERISETVFSLFAIEKSETVFSLFEKEPPFIVSWSHYLQLMRIENEDERSFYEIESAKSGWAVRTLQIFLRSMMK</sequence>
<reference evidence="2 3" key="1">
    <citation type="submission" date="2018-08" db="EMBL/GenBank/DDBJ databases">
        <title>A genome reference for cultivated species of the human gut microbiota.</title>
        <authorList>
            <person name="Zou Y."/>
            <person name="Xue W."/>
            <person name="Luo G."/>
        </authorList>
    </citation>
    <scope>NUCLEOTIDE SEQUENCE [LARGE SCALE GENOMIC DNA]</scope>
    <source>
        <strain evidence="2 3">AM43-11</strain>
    </source>
</reference>
<dbReference type="PANTHER" id="PTHR30547">
    <property type="entry name" value="UNCHARACTERIZED PROTEIN YHCG-RELATED"/>
    <property type="match status" value="1"/>
</dbReference>
<organism evidence="2 3">
    <name type="scientific">Roseburia intestinalis</name>
    <dbReference type="NCBI Taxonomy" id="166486"/>
    <lineage>
        <taxon>Bacteria</taxon>
        <taxon>Bacillati</taxon>
        <taxon>Bacillota</taxon>
        <taxon>Clostridia</taxon>
        <taxon>Lachnospirales</taxon>
        <taxon>Lachnospiraceae</taxon>
        <taxon>Roseburia</taxon>
    </lineage>
</organism>
<name>A0A3R6GM66_9FIRM</name>
<evidence type="ECO:0000313" key="3">
    <source>
        <dbReference type="Proteomes" id="UP000284465"/>
    </source>
</evidence>
<accession>A0A3R6GM66</accession>
<protein>
    <submittedName>
        <fullName evidence="2">DUF1016 family protein</fullName>
    </submittedName>
</protein>
<dbReference type="AlphaFoldDB" id="A0A3R6GM66"/>
<dbReference type="InterPro" id="IPR041527">
    <property type="entry name" value="YhcG_N"/>
</dbReference>
<proteinExistence type="predicted"/>
<dbReference type="PANTHER" id="PTHR30547:SF5">
    <property type="entry name" value="NUCLEASE YHCG-RELATED"/>
    <property type="match status" value="1"/>
</dbReference>
<comment type="caution">
    <text evidence="2">The sequence shown here is derived from an EMBL/GenBank/DDBJ whole genome shotgun (WGS) entry which is preliminary data.</text>
</comment>
<feature type="domain" description="YhcG N-terminal" evidence="1">
    <location>
        <begin position="25"/>
        <end position="174"/>
    </location>
</feature>
<dbReference type="RefSeq" id="WP_118592469.1">
    <property type="nucleotide sequence ID" value="NZ_QSFP01000040.1"/>
</dbReference>
<dbReference type="Proteomes" id="UP000284465">
    <property type="component" value="Unassembled WGS sequence"/>
</dbReference>
<evidence type="ECO:0000259" key="1">
    <source>
        <dbReference type="Pfam" id="PF17761"/>
    </source>
</evidence>
<gene>
    <name evidence="2" type="ORF">DW927_19165</name>
</gene>
<dbReference type="EMBL" id="QSFP01000040">
    <property type="protein sequence ID" value="RHA61475.1"/>
    <property type="molecule type" value="Genomic_DNA"/>
</dbReference>
<evidence type="ECO:0000313" key="2">
    <source>
        <dbReference type="EMBL" id="RHA61475.1"/>
    </source>
</evidence>
<dbReference type="Pfam" id="PF17761">
    <property type="entry name" value="DUF1016_N"/>
    <property type="match status" value="1"/>
</dbReference>
<dbReference type="InterPro" id="IPR053148">
    <property type="entry name" value="PD-DEXK-like_domain"/>
</dbReference>